<organism evidence="3 4">
    <name type="scientific">Kaistia defluvii</name>
    <dbReference type="NCBI Taxonomy" id="410841"/>
    <lineage>
        <taxon>Bacteria</taxon>
        <taxon>Pseudomonadati</taxon>
        <taxon>Pseudomonadota</taxon>
        <taxon>Alphaproteobacteria</taxon>
        <taxon>Hyphomicrobiales</taxon>
        <taxon>Kaistiaceae</taxon>
        <taxon>Kaistia</taxon>
    </lineage>
</organism>
<reference evidence="3 4" key="1">
    <citation type="submission" date="2024-06" db="EMBL/GenBank/DDBJ databases">
        <title>Sorghum-associated microbial communities from plants grown in Nebraska, USA.</title>
        <authorList>
            <person name="Schachtman D."/>
        </authorList>
    </citation>
    <scope>NUCLEOTIDE SEQUENCE [LARGE SCALE GENOMIC DNA]</scope>
    <source>
        <strain evidence="3 4">3207</strain>
    </source>
</reference>
<evidence type="ECO:0000313" key="4">
    <source>
        <dbReference type="Proteomes" id="UP001549321"/>
    </source>
</evidence>
<evidence type="ECO:0000259" key="2">
    <source>
        <dbReference type="Pfam" id="PF00857"/>
    </source>
</evidence>
<dbReference type="PANTHER" id="PTHR43540:SF1">
    <property type="entry name" value="ISOCHORISMATASE HYDROLASE"/>
    <property type="match status" value="1"/>
</dbReference>
<protein>
    <submittedName>
        <fullName evidence="3">Nicotinamidase-related amidase</fullName>
    </submittedName>
</protein>
<dbReference type="InterPro" id="IPR000868">
    <property type="entry name" value="Isochorismatase-like_dom"/>
</dbReference>
<dbReference type="CDD" id="cd01014">
    <property type="entry name" value="nicotinamidase_related"/>
    <property type="match status" value="1"/>
</dbReference>
<dbReference type="Gene3D" id="3.40.50.850">
    <property type="entry name" value="Isochorismatase-like"/>
    <property type="match status" value="1"/>
</dbReference>
<evidence type="ECO:0000256" key="1">
    <source>
        <dbReference type="ARBA" id="ARBA00022801"/>
    </source>
</evidence>
<comment type="caution">
    <text evidence="3">The sequence shown here is derived from an EMBL/GenBank/DDBJ whole genome shotgun (WGS) entry which is preliminary data.</text>
</comment>
<dbReference type="SUPFAM" id="SSF52499">
    <property type="entry name" value="Isochorismatase-like hydrolases"/>
    <property type="match status" value="1"/>
</dbReference>
<evidence type="ECO:0000313" key="3">
    <source>
        <dbReference type="EMBL" id="MET4632552.1"/>
    </source>
</evidence>
<dbReference type="Pfam" id="PF00857">
    <property type="entry name" value="Isochorismatase"/>
    <property type="match status" value="1"/>
</dbReference>
<dbReference type="InterPro" id="IPR050272">
    <property type="entry name" value="Isochorismatase-like_hydrls"/>
</dbReference>
<gene>
    <name evidence="3" type="ORF">ABIE08_000465</name>
</gene>
<proteinExistence type="predicted"/>
<keyword evidence="1" id="KW-0378">Hydrolase</keyword>
<accession>A0ABV2QU55</accession>
<keyword evidence="4" id="KW-1185">Reference proteome</keyword>
<dbReference type="EMBL" id="JBEPSM010000001">
    <property type="protein sequence ID" value="MET4632552.1"/>
    <property type="molecule type" value="Genomic_DNA"/>
</dbReference>
<sequence length="184" mass="19336">MSQRAIVVVDLQNDYFPDGKWSLEGIEAAAAQAAKVIDAARQGGDAVIHIQHLATSPEAPFFVPGTEGAEIHAAVRPQGDETVVTKHFPNAFRETVLKQVLNERGIDEVVLVGAMSHMCIAATGRAAADFGYKTVVIHDACATRALEFNGTTVPAAQVHAANMAALAFGYAKVIGAAEWIAGEG</sequence>
<feature type="domain" description="Isochorismatase-like" evidence="2">
    <location>
        <begin position="5"/>
        <end position="148"/>
    </location>
</feature>
<name>A0ABV2QU55_9HYPH</name>
<dbReference type="RefSeq" id="WP_354548448.1">
    <property type="nucleotide sequence ID" value="NZ_JBEPSM010000001.1"/>
</dbReference>
<dbReference type="InterPro" id="IPR036380">
    <property type="entry name" value="Isochorismatase-like_sf"/>
</dbReference>
<dbReference type="PANTHER" id="PTHR43540">
    <property type="entry name" value="PEROXYUREIDOACRYLATE/UREIDOACRYLATE AMIDOHYDROLASE-RELATED"/>
    <property type="match status" value="1"/>
</dbReference>
<dbReference type="Proteomes" id="UP001549321">
    <property type="component" value="Unassembled WGS sequence"/>
</dbReference>